<dbReference type="EMBL" id="ASPP01019088">
    <property type="protein sequence ID" value="ETO15478.1"/>
    <property type="molecule type" value="Genomic_DNA"/>
</dbReference>
<dbReference type="Proteomes" id="UP000023152">
    <property type="component" value="Unassembled WGS sequence"/>
</dbReference>
<organism evidence="2 3">
    <name type="scientific">Reticulomyxa filosa</name>
    <dbReference type="NCBI Taxonomy" id="46433"/>
    <lineage>
        <taxon>Eukaryota</taxon>
        <taxon>Sar</taxon>
        <taxon>Rhizaria</taxon>
        <taxon>Retaria</taxon>
        <taxon>Foraminifera</taxon>
        <taxon>Monothalamids</taxon>
        <taxon>Reticulomyxidae</taxon>
        <taxon>Reticulomyxa</taxon>
    </lineage>
</organism>
<dbReference type="AlphaFoldDB" id="X6MNB1"/>
<keyword evidence="3" id="KW-1185">Reference proteome</keyword>
<sequence length="104" mass="12314">MGNEKIINYLKKQQQKSDEKDKEIEKLKAIIANLEYENNEKTALLDQKCNQTNKHKKDADELKAENLFLRDKVEQLNVKVNLKKTIFEMEKKLEKIIFLFAICT</sequence>
<name>X6MNB1_RETFI</name>
<reference evidence="2 3" key="1">
    <citation type="journal article" date="2013" name="Curr. Biol.">
        <title>The Genome of the Foraminiferan Reticulomyxa filosa.</title>
        <authorList>
            <person name="Glockner G."/>
            <person name="Hulsmann N."/>
            <person name="Schleicher M."/>
            <person name="Noegel A.A."/>
            <person name="Eichinger L."/>
            <person name="Gallinger C."/>
            <person name="Pawlowski J."/>
            <person name="Sierra R."/>
            <person name="Euteneuer U."/>
            <person name="Pillet L."/>
            <person name="Moustafa A."/>
            <person name="Platzer M."/>
            <person name="Groth M."/>
            <person name="Szafranski K."/>
            <person name="Schliwa M."/>
        </authorList>
    </citation>
    <scope>NUCLEOTIDE SEQUENCE [LARGE SCALE GENOMIC DNA]</scope>
</reference>
<evidence type="ECO:0000313" key="2">
    <source>
        <dbReference type="EMBL" id="ETO15478.1"/>
    </source>
</evidence>
<keyword evidence="1" id="KW-0175">Coiled coil</keyword>
<feature type="coiled-coil region" evidence="1">
    <location>
        <begin position="10"/>
        <end position="79"/>
    </location>
</feature>
<protein>
    <submittedName>
        <fullName evidence="2">Uncharacterized protein</fullName>
    </submittedName>
</protein>
<comment type="caution">
    <text evidence="2">The sequence shown here is derived from an EMBL/GenBank/DDBJ whole genome shotgun (WGS) entry which is preliminary data.</text>
</comment>
<proteinExistence type="predicted"/>
<evidence type="ECO:0000313" key="3">
    <source>
        <dbReference type="Proteomes" id="UP000023152"/>
    </source>
</evidence>
<accession>X6MNB1</accession>
<gene>
    <name evidence="2" type="ORF">RFI_21887</name>
</gene>
<evidence type="ECO:0000256" key="1">
    <source>
        <dbReference type="SAM" id="Coils"/>
    </source>
</evidence>